<keyword evidence="1" id="KW-0812">Transmembrane</keyword>
<dbReference type="EMBL" id="CVRI01000048">
    <property type="protein sequence ID" value="CRK98730.1"/>
    <property type="molecule type" value="Genomic_DNA"/>
</dbReference>
<keyword evidence="1" id="KW-1133">Transmembrane helix</keyword>
<protein>
    <submittedName>
        <fullName evidence="2">CLUMA_CG012421, isoform A</fullName>
    </submittedName>
</protein>
<reference evidence="2 3" key="1">
    <citation type="submission" date="2015-04" db="EMBL/GenBank/DDBJ databases">
        <authorList>
            <person name="Syromyatnikov M.Y."/>
            <person name="Popov V.N."/>
        </authorList>
    </citation>
    <scope>NUCLEOTIDE SEQUENCE [LARGE SCALE GENOMIC DNA]</scope>
</reference>
<keyword evidence="3" id="KW-1185">Reference proteome</keyword>
<keyword evidence="1" id="KW-0472">Membrane</keyword>
<accession>A0A1J1IG41</accession>
<dbReference type="AlphaFoldDB" id="A0A1J1IG41"/>
<evidence type="ECO:0000313" key="2">
    <source>
        <dbReference type="EMBL" id="CRK98730.1"/>
    </source>
</evidence>
<feature type="transmembrane region" description="Helical" evidence="1">
    <location>
        <begin position="47"/>
        <end position="71"/>
    </location>
</feature>
<proteinExistence type="predicted"/>
<organism evidence="2 3">
    <name type="scientific">Clunio marinus</name>
    <dbReference type="NCBI Taxonomy" id="568069"/>
    <lineage>
        <taxon>Eukaryota</taxon>
        <taxon>Metazoa</taxon>
        <taxon>Ecdysozoa</taxon>
        <taxon>Arthropoda</taxon>
        <taxon>Hexapoda</taxon>
        <taxon>Insecta</taxon>
        <taxon>Pterygota</taxon>
        <taxon>Neoptera</taxon>
        <taxon>Endopterygota</taxon>
        <taxon>Diptera</taxon>
        <taxon>Nematocera</taxon>
        <taxon>Chironomoidea</taxon>
        <taxon>Chironomidae</taxon>
        <taxon>Clunio</taxon>
    </lineage>
</organism>
<evidence type="ECO:0000256" key="1">
    <source>
        <dbReference type="SAM" id="Phobius"/>
    </source>
</evidence>
<dbReference type="Proteomes" id="UP000183832">
    <property type="component" value="Unassembled WGS sequence"/>
</dbReference>
<name>A0A1J1IG41_9DIPT</name>
<evidence type="ECO:0000313" key="3">
    <source>
        <dbReference type="Proteomes" id="UP000183832"/>
    </source>
</evidence>
<sequence length="75" mass="8459">MNESYGKLKSEDSSFSCATCEIRNPRSHQESGKITRFKNLPKALSSLYPIMVLCAFMLLSVAGSTLGFYVYQRQK</sequence>
<gene>
    <name evidence="2" type="ORF">CLUMA_CG012421</name>
</gene>